<comment type="caution">
    <text evidence="1">The sequence shown here is derived from an EMBL/GenBank/DDBJ whole genome shotgun (WGS) entry which is preliminary data.</text>
</comment>
<gene>
    <name evidence="1" type="ORF">B296_00043400</name>
</gene>
<sequence length="79" mass="8795">QSTLSLNAISRTKTLLNFISGEAREGEIKAVLGMRGFSKSTLIDTLANHIMWENLQGSITLNSEKLEGYLLKMTSDYIM</sequence>
<dbReference type="AlphaFoldDB" id="A0A426ZEQ4"/>
<organism evidence="1 2">
    <name type="scientific">Ensete ventricosum</name>
    <name type="common">Abyssinian banana</name>
    <name type="synonym">Musa ensete</name>
    <dbReference type="NCBI Taxonomy" id="4639"/>
    <lineage>
        <taxon>Eukaryota</taxon>
        <taxon>Viridiplantae</taxon>
        <taxon>Streptophyta</taxon>
        <taxon>Embryophyta</taxon>
        <taxon>Tracheophyta</taxon>
        <taxon>Spermatophyta</taxon>
        <taxon>Magnoliopsida</taxon>
        <taxon>Liliopsida</taxon>
        <taxon>Zingiberales</taxon>
        <taxon>Musaceae</taxon>
        <taxon>Ensete</taxon>
    </lineage>
</organism>
<protein>
    <recommendedName>
        <fullName evidence="3">ABC transporter domain-containing protein</fullName>
    </recommendedName>
</protein>
<reference evidence="1 2" key="1">
    <citation type="journal article" date="2014" name="Agronomy (Basel)">
        <title>A Draft Genome Sequence for Ensete ventricosum, the Drought-Tolerant Tree Against Hunger.</title>
        <authorList>
            <person name="Harrison J."/>
            <person name="Moore K.A."/>
            <person name="Paszkiewicz K."/>
            <person name="Jones T."/>
            <person name="Grant M."/>
            <person name="Ambacheew D."/>
            <person name="Muzemil S."/>
            <person name="Studholme D.J."/>
        </authorList>
    </citation>
    <scope>NUCLEOTIDE SEQUENCE [LARGE SCALE GENOMIC DNA]</scope>
</reference>
<dbReference type="Gene3D" id="3.40.50.300">
    <property type="entry name" value="P-loop containing nucleotide triphosphate hydrolases"/>
    <property type="match status" value="1"/>
</dbReference>
<evidence type="ECO:0000313" key="1">
    <source>
        <dbReference type="EMBL" id="RRT62443.1"/>
    </source>
</evidence>
<feature type="non-terminal residue" evidence="1">
    <location>
        <position position="1"/>
    </location>
</feature>
<evidence type="ECO:0008006" key="3">
    <source>
        <dbReference type="Google" id="ProtNLM"/>
    </source>
</evidence>
<accession>A0A426ZEQ4</accession>
<dbReference type="Proteomes" id="UP000287651">
    <property type="component" value="Unassembled WGS sequence"/>
</dbReference>
<proteinExistence type="predicted"/>
<evidence type="ECO:0000313" key="2">
    <source>
        <dbReference type="Proteomes" id="UP000287651"/>
    </source>
</evidence>
<name>A0A426ZEQ4_ENSVE</name>
<dbReference type="SUPFAM" id="SSF52540">
    <property type="entry name" value="P-loop containing nucleoside triphosphate hydrolases"/>
    <property type="match status" value="1"/>
</dbReference>
<dbReference type="InterPro" id="IPR027417">
    <property type="entry name" value="P-loop_NTPase"/>
</dbReference>
<dbReference type="EMBL" id="AMZH03006982">
    <property type="protein sequence ID" value="RRT62443.1"/>
    <property type="molecule type" value="Genomic_DNA"/>
</dbReference>